<evidence type="ECO:0000256" key="7">
    <source>
        <dbReference type="ARBA" id="ARBA00023010"/>
    </source>
</evidence>
<keyword evidence="2 9" id="KW-0813">Transport</keyword>
<dbReference type="RefSeq" id="WP_288200015.1">
    <property type="nucleotide sequence ID" value="NZ_LT608334.1"/>
</dbReference>
<reference evidence="12" key="1">
    <citation type="submission" date="2016-08" db="EMBL/GenBank/DDBJ databases">
        <authorList>
            <person name="Seilhamer J.J."/>
        </authorList>
    </citation>
    <scope>NUCLEOTIDE SEQUENCE</scope>
    <source>
        <strain evidence="12">86</strain>
    </source>
</reference>
<comment type="subcellular location">
    <subcellularLocation>
        <location evidence="9">Cell membrane</location>
        <topology evidence="9">Single-pass membrane protein</topology>
    </subcellularLocation>
    <subcellularLocation>
        <location evidence="1">Membrane</location>
        <topology evidence="1">Single-pass membrane protein</topology>
    </subcellularLocation>
</comment>
<comment type="subunit">
    <text evidence="9">The Tat system comprises two distinct complexes: a TatABC complex, containing multiple copies of TatA, TatB and TatC subunits, and a separate TatA complex, containing only TatA subunits. Substrates initially bind to the TatABC complex, which probably triggers association of the separate TatA complex to form the active translocon.</text>
</comment>
<organism evidence="12">
    <name type="scientific">uncultured Pleomorphomonas sp</name>
    <dbReference type="NCBI Taxonomy" id="442121"/>
    <lineage>
        <taxon>Bacteria</taxon>
        <taxon>Pseudomonadati</taxon>
        <taxon>Pseudomonadota</taxon>
        <taxon>Alphaproteobacteria</taxon>
        <taxon>Hyphomicrobiales</taxon>
        <taxon>Pleomorphomonadaceae</taxon>
        <taxon>Pleomorphomonas</taxon>
        <taxon>environmental samples</taxon>
    </lineage>
</organism>
<dbReference type="GO" id="GO:0043953">
    <property type="term" value="P:protein transport by the Tat complex"/>
    <property type="evidence" value="ECO:0007669"/>
    <property type="project" value="UniProtKB-UniRule"/>
</dbReference>
<feature type="region of interest" description="Disordered" evidence="10">
    <location>
        <begin position="91"/>
        <end position="175"/>
    </location>
</feature>
<dbReference type="GO" id="GO:0008320">
    <property type="term" value="F:protein transmembrane transporter activity"/>
    <property type="evidence" value="ECO:0007669"/>
    <property type="project" value="UniProtKB-UniRule"/>
</dbReference>
<dbReference type="PANTHER" id="PTHR33162:SF1">
    <property type="entry name" value="SEC-INDEPENDENT PROTEIN TRANSLOCASE PROTEIN TATA, CHLOROPLASTIC"/>
    <property type="match status" value="1"/>
</dbReference>
<evidence type="ECO:0000256" key="11">
    <source>
        <dbReference type="SAM" id="Phobius"/>
    </source>
</evidence>
<dbReference type="Pfam" id="PF02416">
    <property type="entry name" value="TatA_B_E"/>
    <property type="match status" value="1"/>
</dbReference>
<keyword evidence="4 9" id="KW-0812">Transmembrane</keyword>
<keyword evidence="8 9" id="KW-0472">Membrane</keyword>
<evidence type="ECO:0000256" key="10">
    <source>
        <dbReference type="SAM" id="MobiDB-lite"/>
    </source>
</evidence>
<dbReference type="HAMAP" id="MF_00237">
    <property type="entry name" value="TatB"/>
    <property type="match status" value="1"/>
</dbReference>
<evidence type="ECO:0000256" key="9">
    <source>
        <dbReference type="HAMAP-Rule" id="MF_00237"/>
    </source>
</evidence>
<dbReference type="NCBIfam" id="TIGR01410">
    <property type="entry name" value="tatB"/>
    <property type="match status" value="1"/>
</dbReference>
<evidence type="ECO:0000256" key="8">
    <source>
        <dbReference type="ARBA" id="ARBA00023136"/>
    </source>
</evidence>
<evidence type="ECO:0000256" key="2">
    <source>
        <dbReference type="ARBA" id="ARBA00022448"/>
    </source>
</evidence>
<keyword evidence="6 9" id="KW-1133">Transmembrane helix</keyword>
<dbReference type="PRINTS" id="PR01506">
    <property type="entry name" value="TATBPROTEIN"/>
</dbReference>
<feature type="compositionally biased region" description="Polar residues" evidence="10">
    <location>
        <begin position="164"/>
        <end position="175"/>
    </location>
</feature>
<evidence type="ECO:0000313" key="12">
    <source>
        <dbReference type="EMBL" id="SCM75252.1"/>
    </source>
</evidence>
<accession>A0A212LCG4</accession>
<dbReference type="PANTHER" id="PTHR33162">
    <property type="entry name" value="SEC-INDEPENDENT PROTEIN TRANSLOCASE PROTEIN TATA, CHLOROPLASTIC"/>
    <property type="match status" value="1"/>
</dbReference>
<evidence type="ECO:0000256" key="4">
    <source>
        <dbReference type="ARBA" id="ARBA00022692"/>
    </source>
</evidence>
<evidence type="ECO:0000256" key="6">
    <source>
        <dbReference type="ARBA" id="ARBA00022989"/>
    </source>
</evidence>
<protein>
    <recommendedName>
        <fullName evidence="9">Sec-independent protein translocase protein TatB</fullName>
    </recommendedName>
</protein>
<proteinExistence type="inferred from homology"/>
<dbReference type="EMBL" id="FMJD01000005">
    <property type="protein sequence ID" value="SCM75252.1"/>
    <property type="molecule type" value="Genomic_DNA"/>
</dbReference>
<sequence>MFEVGWTEILVIAIVALIVFPTKDLPRLLRTVGQLVGKARRMAGDMQAQFNQALREAEREADLSDLKNSIQNANPLTDIKKTLDPVRTFGDDLKKSVTAPIPPQAAESAPAPTPTDIPAPTDASLPAAAETPVDGPVPAEVARPAETPPPAGTKKPVDGRAPEASSSNGKDGSAA</sequence>
<gene>
    <name evidence="9" type="primary">tatB</name>
    <name evidence="12" type="ORF">KL86PLE_130653</name>
</gene>
<dbReference type="InterPro" id="IPR003369">
    <property type="entry name" value="TatA/B/E"/>
</dbReference>
<evidence type="ECO:0000256" key="3">
    <source>
        <dbReference type="ARBA" id="ARBA00022475"/>
    </source>
</evidence>
<dbReference type="AlphaFoldDB" id="A0A212LCG4"/>
<evidence type="ECO:0000256" key="5">
    <source>
        <dbReference type="ARBA" id="ARBA00022927"/>
    </source>
</evidence>
<keyword evidence="3 9" id="KW-1003">Cell membrane</keyword>
<dbReference type="InterPro" id="IPR018448">
    <property type="entry name" value="TatB"/>
</dbReference>
<comment type="function">
    <text evidence="9">Part of the twin-arginine translocation (Tat) system that transports large folded proteins containing a characteristic twin-arginine motif in their signal peptide across membranes. Together with TatC, TatB is part of a receptor directly interacting with Tat signal peptides. TatB may form an oligomeric binding site that transiently accommodates folded Tat precursor proteins before their translocation.</text>
</comment>
<comment type="similarity">
    <text evidence="9">Belongs to the TatB family.</text>
</comment>
<dbReference type="GO" id="GO:0033281">
    <property type="term" value="C:TAT protein transport complex"/>
    <property type="evidence" value="ECO:0007669"/>
    <property type="project" value="UniProtKB-UniRule"/>
</dbReference>
<keyword evidence="7 9" id="KW-0811">Translocation</keyword>
<name>A0A212LCG4_9HYPH</name>
<feature type="transmembrane region" description="Helical" evidence="11">
    <location>
        <begin position="6"/>
        <end position="22"/>
    </location>
</feature>
<keyword evidence="5 9" id="KW-0653">Protein transport</keyword>
<dbReference type="Gene3D" id="1.20.5.3310">
    <property type="match status" value="1"/>
</dbReference>
<evidence type="ECO:0000256" key="1">
    <source>
        <dbReference type="ARBA" id="ARBA00004167"/>
    </source>
</evidence>